<sequence>MRGLLRAELRKTASTGSWWALLVPVVLLTVSINAFGGLFGATVTGLGAGSAVVLLASLAYTLGLTSVLAMVHGVVVVTSEFRHRTITTTYLTAPGRDRVLVAKILTAGAIGTGYAAAAVVFGLGVGLAVQGGGALPAPGPLLGVTATGIVVCWLWSVFGVALGMLVTSQVGALVLALVYVLAGENVLALVLNSAEPAVGSTGPPLLARLTAYLPVNAGDIALYDVPARELAGPRLSGVVIEGLAGVTAPPTGWVSLVVLATWVTAAVAAAWLVGARRDIT</sequence>
<keyword evidence="1" id="KW-0812">Transmembrane</keyword>
<feature type="transmembrane region" description="Helical" evidence="1">
    <location>
        <begin position="100"/>
        <end position="129"/>
    </location>
</feature>
<proteinExistence type="predicted"/>
<feature type="transmembrane region" description="Helical" evidence="1">
    <location>
        <begin position="53"/>
        <end position="79"/>
    </location>
</feature>
<keyword evidence="1" id="KW-1133">Transmembrane helix</keyword>
<dbReference type="AlphaFoldDB" id="A0A511D0J4"/>
<feature type="transmembrane region" description="Helical" evidence="1">
    <location>
        <begin position="172"/>
        <end position="191"/>
    </location>
</feature>
<keyword evidence="1" id="KW-0472">Membrane</keyword>
<organism evidence="2 3">
    <name type="scientific">Pseudonocardia asaccharolytica DSM 44247 = NBRC 16224</name>
    <dbReference type="NCBI Taxonomy" id="1123024"/>
    <lineage>
        <taxon>Bacteria</taxon>
        <taxon>Bacillati</taxon>
        <taxon>Actinomycetota</taxon>
        <taxon>Actinomycetes</taxon>
        <taxon>Pseudonocardiales</taxon>
        <taxon>Pseudonocardiaceae</taxon>
        <taxon>Pseudonocardia</taxon>
    </lineage>
</organism>
<protein>
    <submittedName>
        <fullName evidence="2">ABC transporter permease</fullName>
    </submittedName>
</protein>
<keyword evidence="3" id="KW-1185">Reference proteome</keyword>
<comment type="caution">
    <text evidence="2">The sequence shown here is derived from an EMBL/GenBank/DDBJ whole genome shotgun (WGS) entry which is preliminary data.</text>
</comment>
<dbReference type="Proteomes" id="UP000321328">
    <property type="component" value="Unassembled WGS sequence"/>
</dbReference>
<reference evidence="2 3" key="1">
    <citation type="submission" date="2019-07" db="EMBL/GenBank/DDBJ databases">
        <title>Whole genome shotgun sequence of Pseudonocardia asaccharolytica NBRC 16224.</title>
        <authorList>
            <person name="Hosoyama A."/>
            <person name="Uohara A."/>
            <person name="Ohji S."/>
            <person name="Ichikawa N."/>
        </authorList>
    </citation>
    <scope>NUCLEOTIDE SEQUENCE [LARGE SCALE GENOMIC DNA]</scope>
    <source>
        <strain evidence="2 3">NBRC 16224</strain>
    </source>
</reference>
<dbReference type="EMBL" id="BJVI01000018">
    <property type="protein sequence ID" value="GEL18286.1"/>
    <property type="molecule type" value="Genomic_DNA"/>
</dbReference>
<feature type="transmembrane region" description="Helical" evidence="1">
    <location>
        <begin position="141"/>
        <end position="165"/>
    </location>
</feature>
<evidence type="ECO:0000256" key="1">
    <source>
        <dbReference type="SAM" id="Phobius"/>
    </source>
</evidence>
<feature type="transmembrane region" description="Helical" evidence="1">
    <location>
        <begin position="253"/>
        <end position="274"/>
    </location>
</feature>
<evidence type="ECO:0000313" key="3">
    <source>
        <dbReference type="Proteomes" id="UP000321328"/>
    </source>
</evidence>
<evidence type="ECO:0000313" key="2">
    <source>
        <dbReference type="EMBL" id="GEL18286.1"/>
    </source>
</evidence>
<accession>A0A511D0J4</accession>
<dbReference type="OrthoDB" id="5244396at2"/>
<feature type="transmembrane region" description="Helical" evidence="1">
    <location>
        <begin position="21"/>
        <end position="41"/>
    </location>
</feature>
<name>A0A511D0J4_9PSEU</name>
<dbReference type="STRING" id="1123024.GCA_000423625_02495"/>
<gene>
    <name evidence="2" type="ORF">PA7_21230</name>
</gene>
<dbReference type="RefSeq" id="WP_028930288.1">
    <property type="nucleotide sequence ID" value="NZ_AUII01000009.1"/>
</dbReference>